<evidence type="ECO:0000313" key="2">
    <source>
        <dbReference type="EMBL" id="OKL50605.1"/>
    </source>
</evidence>
<evidence type="ECO:0008006" key="4">
    <source>
        <dbReference type="Google" id="ProtNLM"/>
    </source>
</evidence>
<comment type="caution">
    <text evidence="2">The sequence shown here is derived from an EMBL/GenBank/DDBJ whole genome shotgun (WGS) entry which is preliminary data.</text>
</comment>
<dbReference type="Proteomes" id="UP000186465">
    <property type="component" value="Unassembled WGS sequence"/>
</dbReference>
<evidence type="ECO:0000256" key="1">
    <source>
        <dbReference type="SAM" id="Phobius"/>
    </source>
</evidence>
<dbReference type="AlphaFoldDB" id="A0A1Q5PT32"/>
<accession>A0A1Q5PT32</accession>
<reference evidence="3" key="1">
    <citation type="submission" date="2016-11" db="EMBL/GenBank/DDBJ databases">
        <title>Actinomyces gypaetusis sp. nov. isolated from Gypaetus barbatus in Qinghai Tibet Plateau China.</title>
        <authorList>
            <person name="Meng X."/>
        </authorList>
    </citation>
    <scope>NUCLEOTIDE SEQUENCE [LARGE SCALE GENOMIC DNA]</scope>
    <source>
        <strain evidence="3">DSM 15383</strain>
    </source>
</reference>
<dbReference type="InterPro" id="IPR009339">
    <property type="entry name" value="DUF998"/>
</dbReference>
<evidence type="ECO:0000313" key="3">
    <source>
        <dbReference type="Proteomes" id="UP000186465"/>
    </source>
</evidence>
<sequence>MASGFTKMMRIILIGGLMLAGILYSLWPLGFWVNPEAIAPSAFISELAVSGQPGFQIFRLADRVAGIIFTLAVVILWPSRKTNRAAWQWQQEITGNAVKNALPASADTGRSSSLLRLRTRLPKPQTLLLLGLLLIGLATVMDSFFTLSCSPTTQESCVNETLSWGRPLTDILHEVASTLVQVGMITATAAATFTRGWGRTQRVLAGVTLVLSVLLMPASVVDAIPVFYFQAPTITCFSLWVGWWAWSAIPDWSQK</sequence>
<gene>
    <name evidence="2" type="ORF">BM477_01210</name>
</gene>
<keyword evidence="1" id="KW-0472">Membrane</keyword>
<proteinExistence type="predicted"/>
<organism evidence="2 3">
    <name type="scientific">Boudabousia marimammalium</name>
    <dbReference type="NCBI Taxonomy" id="156892"/>
    <lineage>
        <taxon>Bacteria</taxon>
        <taxon>Bacillati</taxon>
        <taxon>Actinomycetota</taxon>
        <taxon>Actinomycetes</taxon>
        <taxon>Actinomycetales</taxon>
        <taxon>Actinomycetaceae</taxon>
        <taxon>Boudabousia</taxon>
    </lineage>
</organism>
<keyword evidence="3" id="KW-1185">Reference proteome</keyword>
<keyword evidence="1" id="KW-0812">Transmembrane</keyword>
<dbReference type="RefSeq" id="WP_075360842.1">
    <property type="nucleotide sequence ID" value="NZ_MPDM01000001.1"/>
</dbReference>
<dbReference type="Pfam" id="PF06197">
    <property type="entry name" value="DUF998"/>
    <property type="match status" value="1"/>
</dbReference>
<feature type="transmembrane region" description="Helical" evidence="1">
    <location>
        <begin position="57"/>
        <end position="77"/>
    </location>
</feature>
<dbReference type="STRING" id="156892.BM477_01210"/>
<protein>
    <recommendedName>
        <fullName evidence="4">DUF998 domain-containing protein</fullName>
    </recommendedName>
</protein>
<feature type="transmembrane region" description="Helical" evidence="1">
    <location>
        <begin position="171"/>
        <end position="191"/>
    </location>
</feature>
<keyword evidence="1" id="KW-1133">Transmembrane helix</keyword>
<name>A0A1Q5PT32_9ACTO</name>
<feature type="transmembrane region" description="Helical" evidence="1">
    <location>
        <begin position="203"/>
        <end position="221"/>
    </location>
</feature>
<feature type="transmembrane region" description="Helical" evidence="1">
    <location>
        <begin position="12"/>
        <end position="33"/>
    </location>
</feature>
<feature type="transmembrane region" description="Helical" evidence="1">
    <location>
        <begin position="126"/>
        <end position="145"/>
    </location>
</feature>
<dbReference type="EMBL" id="MPDM01000001">
    <property type="protein sequence ID" value="OKL50605.1"/>
    <property type="molecule type" value="Genomic_DNA"/>
</dbReference>
<feature type="transmembrane region" description="Helical" evidence="1">
    <location>
        <begin position="227"/>
        <end position="246"/>
    </location>
</feature>
<dbReference type="OrthoDB" id="3406108at2"/>